<dbReference type="PANTHER" id="PTHR42850:SF7">
    <property type="entry name" value="BIS(5'-NUCLEOSYL)-TETRAPHOSPHATASE PRPE [ASYMMETRICAL]"/>
    <property type="match status" value="1"/>
</dbReference>
<keyword evidence="3" id="KW-0418">Kinase</keyword>
<dbReference type="NCBIfam" id="TIGR04075">
    <property type="entry name" value="bacter_Pnkp"/>
    <property type="match status" value="1"/>
</dbReference>
<dbReference type="Gene3D" id="3.60.21.10">
    <property type="match status" value="1"/>
</dbReference>
<feature type="domain" description="Polynucleotide kinase-phosphatase ligase" evidence="2">
    <location>
        <begin position="474"/>
        <end position="852"/>
    </location>
</feature>
<dbReference type="SUPFAM" id="SSF56091">
    <property type="entry name" value="DNA ligase/mRNA capping enzyme, catalytic domain"/>
    <property type="match status" value="1"/>
</dbReference>
<dbReference type="InterPro" id="IPR029052">
    <property type="entry name" value="Metallo-depent_PP-like"/>
</dbReference>
<dbReference type="SUPFAM" id="SSF52540">
    <property type="entry name" value="P-loop containing nucleoside triphosphate hydrolases"/>
    <property type="match status" value="1"/>
</dbReference>
<dbReference type="KEGG" id="chyd:H4K34_14665"/>
<feature type="domain" description="Calcineurin-like phosphoesterase" evidence="1">
    <location>
        <begin position="182"/>
        <end position="381"/>
    </location>
</feature>
<evidence type="ECO:0000313" key="3">
    <source>
        <dbReference type="EMBL" id="QNR23608.1"/>
    </source>
</evidence>
<dbReference type="GO" id="GO:0005737">
    <property type="term" value="C:cytoplasm"/>
    <property type="evidence" value="ECO:0007669"/>
    <property type="project" value="TreeGrafter"/>
</dbReference>
<dbReference type="InterPro" id="IPR041780">
    <property type="entry name" value="MPP_PrpE-like"/>
</dbReference>
<dbReference type="Pfam" id="PF13671">
    <property type="entry name" value="AAA_33"/>
    <property type="match status" value="1"/>
</dbReference>
<dbReference type="RefSeq" id="WP_210758141.1">
    <property type="nucleotide sequence ID" value="NZ_CP060139.1"/>
</dbReference>
<sequence>MEIKVPELSLVLLIGTSGSGKSTFAKKHFSKFEIVSSDECRGIVSNDENDLAATTDAFELLHYTVAKRLKNGLLTVVDATNIQQEARKGLLQLAREYHCLPIAIVLNIPESVCKERNAEREDRNLGNHVLRKQGQDLKRSLKSLKKEGFKQIQILNSVEEVNQVEGISRAKLYNDKKDITGPFDIIGDIHGCYDECLDLLQKLGYEINEVADDGQNFGLQVQHPQNRQVIFLGDLVDRGPNSPAVLKLVMSMVHTGSAWCVPGNHDIKLQKKLSGKNVNLKHGLAETMAQMENESSDFHQQVKEFLYSLISHYVFDHGNLVVAHAGIKEEMQGRGSGAIRAFCLYGESTGEIDEFGLPVRYNWASEYRGKAKVVYGHTPVPEAEWLNKTIDIDTGCVFGGKLSALRYPEEELISVPAKEVYCEPVKPFLEGPESQLNNQQIDDDLLNIEDVSGKRIVQTRLRNNLTIREENSIAALEVMSRFAVNPKWLIYLPPTMSPCETSNQEAYLEFPEEAIDYYKKQGLKSLICEEKHMGSRAVIVICKNEEVAKERFGVEGEGIGVCYTRTGRNFFSHPDLEKEFLDRVQKALEHSGFWNKMNTDWLCMDTELMPWSAKAQSLIQDQYAAVGAAARNALAEVEKSLGLAQKRGIAGIDEQLQKIKSKQKAVSNYIHAYQNYCWEVQSIEDYKLAPFHLLATEGAVHVDKNHEWHMDQIKEICLADPALFKITPYKKVDLDDESKIEEVIKWWIELTQKGGEGMVVKPYDFLAYGKKGLVQPAIKCRGKEYLRIIYGPEYDTAYNLERLKKRGLSKKRSLALREFALGIESLERFVRKEPLRRTHESVFGVLALESEEVDPRL</sequence>
<dbReference type="Gene3D" id="3.30.470.30">
    <property type="entry name" value="DNA ligase/mRNA capping enzyme"/>
    <property type="match status" value="2"/>
</dbReference>
<dbReference type="CDD" id="cd07423">
    <property type="entry name" value="MPP_Prp_like"/>
    <property type="match status" value="1"/>
</dbReference>
<dbReference type="InterPro" id="IPR004843">
    <property type="entry name" value="Calcineurin-like_PHP"/>
</dbReference>
<dbReference type="Gene3D" id="3.40.50.300">
    <property type="entry name" value="P-loop containing nucleotide triphosphate hydrolases"/>
    <property type="match status" value="1"/>
</dbReference>
<dbReference type="InterPro" id="IPR032380">
    <property type="entry name" value="PNKP_ligase_dom"/>
</dbReference>
<dbReference type="Pfam" id="PF00149">
    <property type="entry name" value="Metallophos"/>
    <property type="match status" value="1"/>
</dbReference>
<keyword evidence="3" id="KW-0808">Transferase</keyword>
<dbReference type="InterPro" id="IPR027417">
    <property type="entry name" value="P-loop_NTPase"/>
</dbReference>
<dbReference type="InterPro" id="IPR006186">
    <property type="entry name" value="Ser/Thr-sp_prot-phosphatase"/>
</dbReference>
<evidence type="ECO:0000313" key="4">
    <source>
        <dbReference type="Proteomes" id="UP000516305"/>
    </source>
</evidence>
<dbReference type="InterPro" id="IPR050126">
    <property type="entry name" value="Ap4A_hydrolase"/>
</dbReference>
<accession>A0A7H0VD10</accession>
<gene>
    <name evidence="3" type="ORF">H4K34_14665</name>
</gene>
<dbReference type="Proteomes" id="UP000516305">
    <property type="component" value="Chromosome"/>
</dbReference>
<evidence type="ECO:0000259" key="2">
    <source>
        <dbReference type="Pfam" id="PF16542"/>
    </source>
</evidence>
<name>A0A7H0VD10_9FLAO</name>
<organism evidence="3 4">
    <name type="scientific">Croceimicrobium hydrocarbonivorans</name>
    <dbReference type="NCBI Taxonomy" id="2761580"/>
    <lineage>
        <taxon>Bacteria</taxon>
        <taxon>Pseudomonadati</taxon>
        <taxon>Bacteroidota</taxon>
        <taxon>Flavobacteriia</taxon>
        <taxon>Flavobacteriales</taxon>
        <taxon>Owenweeksiaceae</taxon>
        <taxon>Croceimicrobium</taxon>
    </lineage>
</organism>
<evidence type="ECO:0000259" key="1">
    <source>
        <dbReference type="Pfam" id="PF00149"/>
    </source>
</evidence>
<dbReference type="SUPFAM" id="SSF56300">
    <property type="entry name" value="Metallo-dependent phosphatases"/>
    <property type="match status" value="1"/>
</dbReference>
<reference evidence="3 4" key="1">
    <citation type="submission" date="2020-08" db="EMBL/GenBank/DDBJ databases">
        <title>Croceimicrobium hydrocarbonivorans gen. nov., sp. nov., a novel marine bacterium isolated from a bacterial consortium that degrades polyethylene terephthalate.</title>
        <authorList>
            <person name="Liu R."/>
        </authorList>
    </citation>
    <scope>NUCLEOTIDE SEQUENCE [LARGE SCALE GENOMIC DNA]</scope>
    <source>
        <strain evidence="3 4">A20-9</strain>
    </source>
</reference>
<keyword evidence="4" id="KW-1185">Reference proteome</keyword>
<protein>
    <submittedName>
        <fullName evidence="3">Polynucleotide kinase-phosphatase</fullName>
    </submittedName>
</protein>
<dbReference type="InterPro" id="IPR024028">
    <property type="entry name" value="PNKP_bac"/>
</dbReference>
<proteinExistence type="predicted"/>
<dbReference type="EMBL" id="CP060139">
    <property type="protein sequence ID" value="QNR23608.1"/>
    <property type="molecule type" value="Genomic_DNA"/>
</dbReference>
<dbReference type="Pfam" id="PF16542">
    <property type="entry name" value="PNKP_ligase"/>
    <property type="match status" value="1"/>
</dbReference>
<dbReference type="PANTHER" id="PTHR42850">
    <property type="entry name" value="METALLOPHOSPHOESTERASE"/>
    <property type="match status" value="1"/>
</dbReference>
<dbReference type="AlphaFoldDB" id="A0A7H0VD10"/>
<dbReference type="PRINTS" id="PR00114">
    <property type="entry name" value="STPHPHTASE"/>
</dbReference>
<dbReference type="GO" id="GO:0016301">
    <property type="term" value="F:kinase activity"/>
    <property type="evidence" value="ECO:0007669"/>
    <property type="project" value="UniProtKB-KW"/>
</dbReference>
<dbReference type="GO" id="GO:0016791">
    <property type="term" value="F:phosphatase activity"/>
    <property type="evidence" value="ECO:0007669"/>
    <property type="project" value="TreeGrafter"/>
</dbReference>